<name>A0A091BHS4_9GAMM</name>
<organism evidence="1 2">
    <name type="scientific">Arenimonas malthae CC-JY-1</name>
    <dbReference type="NCBI Taxonomy" id="1384054"/>
    <lineage>
        <taxon>Bacteria</taxon>
        <taxon>Pseudomonadati</taxon>
        <taxon>Pseudomonadota</taxon>
        <taxon>Gammaproteobacteria</taxon>
        <taxon>Lysobacterales</taxon>
        <taxon>Lysobacteraceae</taxon>
        <taxon>Arenimonas</taxon>
    </lineage>
</organism>
<sequence>MKPQKNYREMGCRECLGGGGLHFDFSMAFQPIVSLSRREVFAYEALVRGTDGAPADEIFRHVDENTRYRFDQACRVKARSAVS</sequence>
<evidence type="ECO:0008006" key="3">
    <source>
        <dbReference type="Google" id="ProtNLM"/>
    </source>
</evidence>
<dbReference type="SUPFAM" id="SSF141868">
    <property type="entry name" value="EAL domain-like"/>
    <property type="match status" value="1"/>
</dbReference>
<dbReference type="PATRIC" id="fig|1384054.3.peg.101"/>
<evidence type="ECO:0000313" key="1">
    <source>
        <dbReference type="EMBL" id="KFN52298.1"/>
    </source>
</evidence>
<keyword evidence="2" id="KW-1185">Reference proteome</keyword>
<dbReference type="STRING" id="1384054.N790_00580"/>
<protein>
    <recommendedName>
        <fullName evidence="3">EAL domain-containing protein</fullName>
    </recommendedName>
</protein>
<dbReference type="InterPro" id="IPR035919">
    <property type="entry name" value="EAL_sf"/>
</dbReference>
<reference evidence="1 2" key="1">
    <citation type="submission" date="2013-09" db="EMBL/GenBank/DDBJ databases">
        <title>Genome sequencing of Arenimonas malthae.</title>
        <authorList>
            <person name="Chen F."/>
            <person name="Wang G."/>
        </authorList>
    </citation>
    <scope>NUCLEOTIDE SEQUENCE [LARGE SCALE GENOMIC DNA]</scope>
    <source>
        <strain evidence="1 2">CC-JY-1</strain>
    </source>
</reference>
<dbReference type="AlphaFoldDB" id="A0A091BHS4"/>
<dbReference type="Proteomes" id="UP000029392">
    <property type="component" value="Unassembled WGS sequence"/>
</dbReference>
<dbReference type="Gene3D" id="3.20.20.450">
    <property type="entry name" value="EAL domain"/>
    <property type="match status" value="1"/>
</dbReference>
<comment type="caution">
    <text evidence="1">The sequence shown here is derived from an EMBL/GenBank/DDBJ whole genome shotgun (WGS) entry which is preliminary data.</text>
</comment>
<dbReference type="EMBL" id="AVCH01000001">
    <property type="protein sequence ID" value="KFN52298.1"/>
    <property type="molecule type" value="Genomic_DNA"/>
</dbReference>
<accession>A0A091BHS4</accession>
<dbReference type="eggNOG" id="COG2200">
    <property type="taxonomic scope" value="Bacteria"/>
</dbReference>
<evidence type="ECO:0000313" key="2">
    <source>
        <dbReference type="Proteomes" id="UP000029392"/>
    </source>
</evidence>
<proteinExistence type="predicted"/>
<gene>
    <name evidence="1" type="ORF">N790_00580</name>
</gene>